<dbReference type="GO" id="GO:0005634">
    <property type="term" value="C:nucleus"/>
    <property type="evidence" value="ECO:0007669"/>
    <property type="project" value="InterPro"/>
</dbReference>
<sequence>METNAVAGPSNGNASIPLTKNAKRRLKKKQQQQQQQPQPSQPSASNLTSNHSITQESLDNDKDDEAVPSSASTIIDQAAAIHIDPDSEAFKVFSNVLSRYQPSALSLQQQPSKGEVIYSDEEVASEHDSSNEQDQVSAAAAARLLSKRKQKKLQRLSVAELKQLVRKPEVVEWTDVTSNDPRLLVHLKCTRNSVPIPPHWAHKRDYLQNKRGIEKAPYQLPPYIADTGIATMKDALKQKEAEESLKQKTRQRVQPKMGKMDIDYQKLYDAFFKFQTKPPLSAYGDTYYEGKEFETKFKDKRPGGQLSKELVEALSIPPLAPPPWLISMQRYGPPPSYPHLAIPGLNAPIPEGAQWGFHPGGWGRPPVDEWGNPLYGNVLGNVGDAGVDGDLVDKVDKEHWGMLEPEESDVEEESEAEQEQETEDEQQQQQQQQQDTIDTSGLESVSTNVGSGLSTPSFTQLRKDARLSPPSQSRQPTLYQVLPERAVTSSSSSQGQFMSSERVYDLSSTYSSTNASALGTGPVLGSEANTSSRGTKRTASDAVQVSINPDHLESQVEDKIGLAERYDHERRVKAQSRFTHNDDQQGVAQVRQELERERRKVKEKERRVVGSSRR</sequence>
<evidence type="ECO:0000259" key="2">
    <source>
        <dbReference type="SMART" id="SM00581"/>
    </source>
</evidence>
<feature type="region of interest" description="Disordered" evidence="1">
    <location>
        <begin position="402"/>
        <end position="459"/>
    </location>
</feature>
<name>A0A5C3EHW8_9BASI</name>
<feature type="compositionally biased region" description="Basic and acidic residues" evidence="1">
    <location>
        <begin position="592"/>
        <end position="608"/>
    </location>
</feature>
<feature type="compositionally biased region" description="Polar residues" evidence="1">
    <location>
        <begin position="436"/>
        <end position="459"/>
    </location>
</feature>
<evidence type="ECO:0000313" key="3">
    <source>
        <dbReference type="EMBL" id="SPO30173.1"/>
    </source>
</evidence>
<dbReference type="PANTHER" id="PTHR12785">
    <property type="entry name" value="SPLICING FACTOR 3B"/>
    <property type="match status" value="1"/>
</dbReference>
<feature type="compositionally biased region" description="Polar residues" evidence="1">
    <location>
        <begin position="44"/>
        <end position="57"/>
    </location>
</feature>
<proteinExistence type="predicted"/>
<organism evidence="3 4">
    <name type="scientific">Ustilago trichophora</name>
    <dbReference type="NCBI Taxonomy" id="86804"/>
    <lineage>
        <taxon>Eukaryota</taxon>
        <taxon>Fungi</taxon>
        <taxon>Dikarya</taxon>
        <taxon>Basidiomycota</taxon>
        <taxon>Ustilaginomycotina</taxon>
        <taxon>Ustilaginomycetes</taxon>
        <taxon>Ustilaginales</taxon>
        <taxon>Ustilaginaceae</taxon>
        <taxon>Ustilago</taxon>
    </lineage>
</organism>
<accession>A0A5C3EHW8</accession>
<feature type="region of interest" description="Disordered" evidence="1">
    <location>
        <begin position="1"/>
        <end position="69"/>
    </location>
</feature>
<dbReference type="Proteomes" id="UP000324022">
    <property type="component" value="Unassembled WGS sequence"/>
</dbReference>
<feature type="region of interest" description="Disordered" evidence="1">
    <location>
        <begin position="575"/>
        <end position="614"/>
    </location>
</feature>
<dbReference type="AlphaFoldDB" id="A0A5C3EHW8"/>
<gene>
    <name evidence="3" type="ORF">UTRI_06012</name>
</gene>
<dbReference type="PANTHER" id="PTHR12785:SF6">
    <property type="entry name" value="SPLICING FACTOR 3B SUBUNIT 2"/>
    <property type="match status" value="1"/>
</dbReference>
<feature type="compositionally biased region" description="Low complexity" evidence="1">
    <location>
        <begin position="31"/>
        <end position="43"/>
    </location>
</feature>
<dbReference type="Pfam" id="PF04037">
    <property type="entry name" value="DUF382"/>
    <property type="match status" value="1"/>
</dbReference>
<dbReference type="InterPro" id="IPR052584">
    <property type="entry name" value="U2_snRNP_Complex_Component"/>
</dbReference>
<dbReference type="InterPro" id="IPR006568">
    <property type="entry name" value="PSP_pro-rich"/>
</dbReference>
<evidence type="ECO:0000313" key="4">
    <source>
        <dbReference type="Proteomes" id="UP000324022"/>
    </source>
</evidence>
<dbReference type="SMART" id="SM00581">
    <property type="entry name" value="PSP"/>
    <property type="match status" value="1"/>
</dbReference>
<feature type="compositionally biased region" description="Basic residues" evidence="1">
    <location>
        <begin position="21"/>
        <end position="30"/>
    </location>
</feature>
<feature type="compositionally biased region" description="Acidic residues" evidence="1">
    <location>
        <begin position="404"/>
        <end position="426"/>
    </location>
</feature>
<feature type="compositionally biased region" description="Polar residues" evidence="1">
    <location>
        <begin position="506"/>
        <end position="517"/>
    </location>
</feature>
<evidence type="ECO:0000256" key="1">
    <source>
        <dbReference type="SAM" id="MobiDB-lite"/>
    </source>
</evidence>
<dbReference type="EMBL" id="OOIN01000031">
    <property type="protein sequence ID" value="SPO30173.1"/>
    <property type="molecule type" value="Genomic_DNA"/>
</dbReference>
<feature type="region of interest" description="Disordered" evidence="1">
    <location>
        <begin position="506"/>
        <end position="552"/>
    </location>
</feature>
<reference evidence="3 4" key="1">
    <citation type="submission" date="2018-03" db="EMBL/GenBank/DDBJ databases">
        <authorList>
            <person name="Guldener U."/>
        </authorList>
    </citation>
    <scope>NUCLEOTIDE SEQUENCE [LARGE SCALE GENOMIC DNA]</scope>
    <source>
        <strain evidence="3 4">NBRC100155</strain>
    </source>
</reference>
<protein>
    <submittedName>
        <fullName evidence="3">Probable Splicing factor 3b, subunit 2</fullName>
    </submittedName>
</protein>
<dbReference type="InterPro" id="IPR007180">
    <property type="entry name" value="DUF382"/>
</dbReference>
<dbReference type="Pfam" id="PF04046">
    <property type="entry name" value="PSP"/>
    <property type="match status" value="1"/>
</dbReference>
<feature type="domain" description="PSP proline-rich" evidence="2">
    <location>
        <begin position="297"/>
        <end position="351"/>
    </location>
</feature>
<keyword evidence="4" id="KW-1185">Reference proteome</keyword>
<dbReference type="OrthoDB" id="10260794at2759"/>